<reference evidence="1 2" key="1">
    <citation type="journal article" date="2015" name="Genome Announc.">
        <title>Expanding the biotechnology potential of lactobacilli through comparative genomics of 213 strains and associated genera.</title>
        <authorList>
            <person name="Sun Z."/>
            <person name="Harris H.M."/>
            <person name="McCann A."/>
            <person name="Guo C."/>
            <person name="Argimon S."/>
            <person name="Zhang W."/>
            <person name="Yang X."/>
            <person name="Jeffery I.B."/>
            <person name="Cooney J.C."/>
            <person name="Kagawa T.F."/>
            <person name="Liu W."/>
            <person name="Song Y."/>
            <person name="Salvetti E."/>
            <person name="Wrobel A."/>
            <person name="Rasinkangas P."/>
            <person name="Parkhill J."/>
            <person name="Rea M.C."/>
            <person name="O'Sullivan O."/>
            <person name="Ritari J."/>
            <person name="Douillard F.P."/>
            <person name="Paul Ross R."/>
            <person name="Yang R."/>
            <person name="Briner A.E."/>
            <person name="Felis G.E."/>
            <person name="de Vos W.M."/>
            <person name="Barrangou R."/>
            <person name="Klaenhammer T.R."/>
            <person name="Caufield P.W."/>
            <person name="Cui Y."/>
            <person name="Zhang H."/>
            <person name="O'Toole P.W."/>
        </authorList>
    </citation>
    <scope>NUCLEOTIDE SEQUENCE [LARGE SCALE GENOMIC DNA]</scope>
    <source>
        <strain evidence="1 2">DSM 22698</strain>
    </source>
</reference>
<protein>
    <recommendedName>
        <fullName evidence="3">Peptidase M20 dimerisation domain-containing protein</fullName>
    </recommendedName>
</protein>
<evidence type="ECO:0000313" key="2">
    <source>
        <dbReference type="Proteomes" id="UP000051789"/>
    </source>
</evidence>
<sequence length="98" mass="10447">MTFKLGEDPFRSDLENPFFQAATNVAKSVYGADNVRVVPNSAGGGPQAPVADTLHVPIVSVGCGYYGSGAHAPNESLRVRDYQEGAWYMVALMRQVGA</sequence>
<evidence type="ECO:0000313" key="1">
    <source>
        <dbReference type="EMBL" id="KRM86690.1"/>
    </source>
</evidence>
<dbReference type="SUPFAM" id="SSF53187">
    <property type="entry name" value="Zn-dependent exopeptidases"/>
    <property type="match status" value="1"/>
</dbReference>
<dbReference type="Pfam" id="PF01546">
    <property type="entry name" value="Peptidase_M20"/>
    <property type="match status" value="1"/>
</dbReference>
<evidence type="ECO:0008006" key="3">
    <source>
        <dbReference type="Google" id="ProtNLM"/>
    </source>
</evidence>
<accession>A0A0R2C6U6</accession>
<comment type="caution">
    <text evidence="1">The sequence shown here is derived from an EMBL/GenBank/DDBJ whole genome shotgun (WGS) entry which is preliminary data.</text>
</comment>
<dbReference type="Gene3D" id="3.40.630.10">
    <property type="entry name" value="Zn peptidases"/>
    <property type="match status" value="1"/>
</dbReference>
<name>A0A0R2C6U6_9LACO</name>
<dbReference type="RefSeq" id="WP_338034391.1">
    <property type="nucleotide sequence ID" value="NZ_AYZK01000006.1"/>
</dbReference>
<dbReference type="EMBL" id="AYZK01000006">
    <property type="protein sequence ID" value="KRM86690.1"/>
    <property type="molecule type" value="Genomic_DNA"/>
</dbReference>
<organism evidence="1 2">
    <name type="scientific">Lacticaseibacillus thailandensis DSM 22698 = JCM 13996</name>
    <dbReference type="NCBI Taxonomy" id="1423810"/>
    <lineage>
        <taxon>Bacteria</taxon>
        <taxon>Bacillati</taxon>
        <taxon>Bacillota</taxon>
        <taxon>Bacilli</taxon>
        <taxon>Lactobacillales</taxon>
        <taxon>Lactobacillaceae</taxon>
        <taxon>Lacticaseibacillus</taxon>
    </lineage>
</organism>
<gene>
    <name evidence="1" type="ORF">FD19_GL001737</name>
</gene>
<dbReference type="GO" id="GO:0016787">
    <property type="term" value="F:hydrolase activity"/>
    <property type="evidence" value="ECO:0007669"/>
    <property type="project" value="InterPro"/>
</dbReference>
<dbReference type="PATRIC" id="fig|1423810.4.peg.1786"/>
<keyword evidence="2" id="KW-1185">Reference proteome</keyword>
<proteinExistence type="predicted"/>
<dbReference type="Proteomes" id="UP000051789">
    <property type="component" value="Unassembled WGS sequence"/>
</dbReference>
<dbReference type="InterPro" id="IPR002933">
    <property type="entry name" value="Peptidase_M20"/>
</dbReference>
<dbReference type="AlphaFoldDB" id="A0A0R2C6U6"/>
<dbReference type="STRING" id="1423810.FD19_GL001737"/>